<feature type="chain" id="PRO_5038859813" evidence="1">
    <location>
        <begin position="22"/>
        <end position="554"/>
    </location>
</feature>
<dbReference type="InterPro" id="IPR030678">
    <property type="entry name" value="Peptide/Ni-bd"/>
</dbReference>
<dbReference type="Gene3D" id="3.40.190.10">
    <property type="entry name" value="Periplasmic binding protein-like II"/>
    <property type="match status" value="1"/>
</dbReference>
<feature type="domain" description="Solute-binding protein family 5" evidence="2">
    <location>
        <begin position="88"/>
        <end position="476"/>
    </location>
</feature>
<dbReference type="RefSeq" id="WP_035936604.1">
    <property type="nucleotide sequence ID" value="NZ_AVPL01000019.1"/>
</dbReference>
<dbReference type="PANTHER" id="PTHR30290:SF83">
    <property type="entry name" value="ABC TRANSPORTER SUBSTRATE-BINDING PROTEIN"/>
    <property type="match status" value="1"/>
</dbReference>
<dbReference type="GO" id="GO:0043190">
    <property type="term" value="C:ATP-binding cassette (ABC) transporter complex"/>
    <property type="evidence" value="ECO:0007669"/>
    <property type="project" value="InterPro"/>
</dbReference>
<dbReference type="PIRSF" id="PIRSF002741">
    <property type="entry name" value="MppA"/>
    <property type="match status" value="1"/>
</dbReference>
<gene>
    <name evidence="3" type="ORF">N801_07945</name>
</gene>
<dbReference type="STRING" id="1385519.N801_07945"/>
<dbReference type="eggNOG" id="COG4166">
    <property type="taxonomic scope" value="Bacteria"/>
</dbReference>
<dbReference type="GO" id="GO:1904680">
    <property type="term" value="F:peptide transmembrane transporter activity"/>
    <property type="evidence" value="ECO:0007669"/>
    <property type="project" value="TreeGrafter"/>
</dbReference>
<proteinExistence type="predicted"/>
<dbReference type="PANTHER" id="PTHR30290">
    <property type="entry name" value="PERIPLASMIC BINDING COMPONENT OF ABC TRANSPORTER"/>
    <property type="match status" value="1"/>
</dbReference>
<feature type="signal peptide" evidence="1">
    <location>
        <begin position="1"/>
        <end position="21"/>
    </location>
</feature>
<dbReference type="PROSITE" id="PS51257">
    <property type="entry name" value="PROKAR_LIPOPROTEIN"/>
    <property type="match status" value="1"/>
</dbReference>
<dbReference type="OrthoDB" id="9046151at2"/>
<protein>
    <submittedName>
        <fullName evidence="3">Peptide ABC transporter substrate-binding protein</fullName>
    </submittedName>
</protein>
<dbReference type="Gene3D" id="3.90.76.10">
    <property type="entry name" value="Dipeptide-binding Protein, Domain 1"/>
    <property type="match status" value="1"/>
</dbReference>
<dbReference type="GO" id="GO:0042597">
    <property type="term" value="C:periplasmic space"/>
    <property type="evidence" value="ECO:0007669"/>
    <property type="project" value="UniProtKB-ARBA"/>
</dbReference>
<organism evidence="3 4">
    <name type="scientific">Knoellia aerolata DSM 18566</name>
    <dbReference type="NCBI Taxonomy" id="1385519"/>
    <lineage>
        <taxon>Bacteria</taxon>
        <taxon>Bacillati</taxon>
        <taxon>Actinomycetota</taxon>
        <taxon>Actinomycetes</taxon>
        <taxon>Micrococcales</taxon>
        <taxon>Intrasporangiaceae</taxon>
        <taxon>Knoellia</taxon>
    </lineage>
</organism>
<dbReference type="AlphaFoldDB" id="A0A0A0K0M1"/>
<dbReference type="EMBL" id="AVPL01000019">
    <property type="protein sequence ID" value="KGN41341.1"/>
    <property type="molecule type" value="Genomic_DNA"/>
</dbReference>
<sequence>MRGTTRTVAVAGISAAALLLAGCGGGGNEDNGDTTTGTAAKTGGAITVRGCNPENPLVAGNTSETCGGNVLDIVTAKLVEYNVETAAPENDIAESIETTDNQTFTVKLKKDYKFHDGTVVKAKNFVDAWNYTAYGPNAQQGSYFFEPIEGYADLQSEDPDGAEGPVKAPEPKAKEMTGLKVVDDTTFTIKTAEKVSNLPVRLGYTAFAPQPDAFFADPKTFGDKPIGAGPYKLDAWTKNAEIKLTKFADYSGKTKGNLDTITFKIYQDSNAAYADVQANQLDVTDEVPASAQIDEKYKTDLPDRNLQKPVGVIQTITTAPAKVDPNYGPEIRKAISMAINREAIIKAIFNGTREPATGWVSPVVDGYKADVCGEFCKFDPAKAKEQLAKAGGFKGGKMTLSYNADASHKEWTEATCNSIKQALGVDCVATPVVDFSTFRTQIGEGKMKGMFRTGWQMDYPSIENFLAPLYGTGASSNDSEYSNPDFDAKLKEAAAATDAAESNKLYQEAEAIIAKDMVTIPLWYSTTTMGWSDKVTNVKVTPFGVPDYASISLK</sequence>
<dbReference type="GO" id="GO:0015833">
    <property type="term" value="P:peptide transport"/>
    <property type="evidence" value="ECO:0007669"/>
    <property type="project" value="TreeGrafter"/>
</dbReference>
<keyword evidence="4" id="KW-1185">Reference proteome</keyword>
<dbReference type="InterPro" id="IPR000914">
    <property type="entry name" value="SBP_5_dom"/>
</dbReference>
<accession>A0A0A0K0M1</accession>
<keyword evidence="1" id="KW-0732">Signal</keyword>
<dbReference type="Pfam" id="PF00496">
    <property type="entry name" value="SBP_bac_5"/>
    <property type="match status" value="1"/>
</dbReference>
<evidence type="ECO:0000313" key="3">
    <source>
        <dbReference type="EMBL" id="KGN41341.1"/>
    </source>
</evidence>
<evidence type="ECO:0000256" key="1">
    <source>
        <dbReference type="SAM" id="SignalP"/>
    </source>
</evidence>
<comment type="caution">
    <text evidence="3">The sequence shown here is derived from an EMBL/GenBank/DDBJ whole genome shotgun (WGS) entry which is preliminary data.</text>
</comment>
<evidence type="ECO:0000313" key="4">
    <source>
        <dbReference type="Proteomes" id="UP000030013"/>
    </source>
</evidence>
<dbReference type="Gene3D" id="3.10.105.10">
    <property type="entry name" value="Dipeptide-binding Protein, Domain 3"/>
    <property type="match status" value="1"/>
</dbReference>
<dbReference type="InterPro" id="IPR039424">
    <property type="entry name" value="SBP_5"/>
</dbReference>
<dbReference type="CDD" id="cd00995">
    <property type="entry name" value="PBP2_NikA_DppA_OppA_like"/>
    <property type="match status" value="1"/>
</dbReference>
<reference evidence="3 4" key="1">
    <citation type="submission" date="2013-08" db="EMBL/GenBank/DDBJ databases">
        <title>The genome sequence of Knoellia aerolata.</title>
        <authorList>
            <person name="Zhu W."/>
            <person name="Wang G."/>
        </authorList>
    </citation>
    <scope>NUCLEOTIDE SEQUENCE [LARGE SCALE GENOMIC DNA]</scope>
    <source>
        <strain evidence="3 4">DSM 18566</strain>
    </source>
</reference>
<dbReference type="SUPFAM" id="SSF53850">
    <property type="entry name" value="Periplasmic binding protein-like II"/>
    <property type="match status" value="1"/>
</dbReference>
<name>A0A0A0K0M1_9MICO</name>
<dbReference type="Proteomes" id="UP000030013">
    <property type="component" value="Unassembled WGS sequence"/>
</dbReference>
<evidence type="ECO:0000259" key="2">
    <source>
        <dbReference type="Pfam" id="PF00496"/>
    </source>
</evidence>